<dbReference type="AlphaFoldDB" id="A0A183BX68"/>
<dbReference type="WBParaSite" id="GPLIN_000520700">
    <property type="protein sequence ID" value="GPLIN_000520700"/>
    <property type="gene ID" value="GPLIN_000520700"/>
</dbReference>
<reference evidence="3" key="3">
    <citation type="submission" date="2016-06" db="UniProtKB">
        <authorList>
            <consortium name="WormBaseParasite"/>
        </authorList>
    </citation>
    <scope>IDENTIFICATION</scope>
</reference>
<keyword evidence="1" id="KW-0812">Transmembrane</keyword>
<keyword evidence="1" id="KW-1133">Transmembrane helix</keyword>
<evidence type="ECO:0000313" key="2">
    <source>
        <dbReference type="Proteomes" id="UP000050741"/>
    </source>
</evidence>
<proteinExistence type="predicted"/>
<protein>
    <submittedName>
        <fullName evidence="3">Uncharacterized protein</fullName>
    </submittedName>
</protein>
<keyword evidence="2" id="KW-1185">Reference proteome</keyword>
<organism evidence="2 3">
    <name type="scientific">Globodera pallida</name>
    <name type="common">Potato cyst nematode worm</name>
    <name type="synonym">Heterodera pallida</name>
    <dbReference type="NCBI Taxonomy" id="36090"/>
    <lineage>
        <taxon>Eukaryota</taxon>
        <taxon>Metazoa</taxon>
        <taxon>Ecdysozoa</taxon>
        <taxon>Nematoda</taxon>
        <taxon>Chromadorea</taxon>
        <taxon>Rhabditida</taxon>
        <taxon>Tylenchina</taxon>
        <taxon>Tylenchomorpha</taxon>
        <taxon>Tylenchoidea</taxon>
        <taxon>Heteroderidae</taxon>
        <taxon>Heteroderinae</taxon>
        <taxon>Globodera</taxon>
    </lineage>
</organism>
<dbReference type="Proteomes" id="UP000050741">
    <property type="component" value="Unassembled WGS sequence"/>
</dbReference>
<name>A0A183BX68_GLOPA</name>
<keyword evidence="1" id="KW-0472">Membrane</keyword>
<evidence type="ECO:0000313" key="3">
    <source>
        <dbReference type="WBParaSite" id="GPLIN_000520700"/>
    </source>
</evidence>
<sequence>MQNFMRYHLLLVPSTCIKSATMTQQQHFRLFSAQRPTNLDEKETDPQTHFVVPRGGAGASANSVDPFGWEPTKWDRFYLVLTRCYTRSDDIPAVIPSQIGPKFTRRMRVLRFGTALVAAIIVCFGLEFYMLGWDKHMRTGKLSKDDIKFIDKMATRVTKYD</sequence>
<accession>A0A183BX68</accession>
<reference evidence="2" key="2">
    <citation type="submission" date="2014-05" db="EMBL/GenBank/DDBJ databases">
        <title>The genome and life-stage specific transcriptomes of Globodera pallida elucidate key aspects of plant parasitism by a cyst nematode.</title>
        <authorList>
            <person name="Cotton J.A."/>
            <person name="Lilley C.J."/>
            <person name="Jones L.M."/>
            <person name="Kikuchi T."/>
            <person name="Reid A.J."/>
            <person name="Thorpe P."/>
            <person name="Tsai I.J."/>
            <person name="Beasley H."/>
            <person name="Blok V."/>
            <person name="Cock P.J.A."/>
            <person name="Van den Akker S.E."/>
            <person name="Holroyd N."/>
            <person name="Hunt M."/>
            <person name="Mantelin S."/>
            <person name="Naghra H."/>
            <person name="Pain A."/>
            <person name="Palomares-Rius J.E."/>
            <person name="Zarowiecki M."/>
            <person name="Berriman M."/>
            <person name="Jones J.T."/>
            <person name="Urwin P.E."/>
        </authorList>
    </citation>
    <scope>NUCLEOTIDE SEQUENCE [LARGE SCALE GENOMIC DNA]</scope>
    <source>
        <strain evidence="2">Lindley</strain>
    </source>
</reference>
<feature type="transmembrane region" description="Helical" evidence="1">
    <location>
        <begin position="109"/>
        <end position="131"/>
    </location>
</feature>
<evidence type="ECO:0000256" key="1">
    <source>
        <dbReference type="SAM" id="Phobius"/>
    </source>
</evidence>
<reference evidence="2" key="1">
    <citation type="submission" date="2013-12" db="EMBL/GenBank/DDBJ databases">
        <authorList>
            <person name="Aslett M."/>
        </authorList>
    </citation>
    <scope>NUCLEOTIDE SEQUENCE [LARGE SCALE GENOMIC DNA]</scope>
    <source>
        <strain evidence="2">Lindley</strain>
    </source>
</reference>